<dbReference type="SUPFAM" id="SSF51735">
    <property type="entry name" value="NAD(P)-binding Rossmann-fold domains"/>
    <property type="match status" value="1"/>
</dbReference>
<keyword evidence="4" id="KW-0520">NAD</keyword>
<dbReference type="InterPro" id="IPR028281">
    <property type="entry name" value="Sirohaem_synthase_central"/>
</dbReference>
<evidence type="ECO:0000256" key="4">
    <source>
        <dbReference type="ARBA" id="ARBA00023027"/>
    </source>
</evidence>
<keyword evidence="3" id="KW-0560">Oxidoreductase</keyword>
<dbReference type="Pfam" id="PF13241">
    <property type="entry name" value="NAD_binding_7"/>
    <property type="match status" value="1"/>
</dbReference>
<evidence type="ECO:0000259" key="7">
    <source>
        <dbReference type="Pfam" id="PF14824"/>
    </source>
</evidence>
<dbReference type="PANTHER" id="PTHR35330:SF1">
    <property type="entry name" value="SIROHEME BIOSYNTHESIS PROTEIN MET8"/>
    <property type="match status" value="1"/>
</dbReference>
<dbReference type="Pfam" id="PF14824">
    <property type="entry name" value="Sirohm_synth_M"/>
    <property type="match status" value="1"/>
</dbReference>
<dbReference type="InterPro" id="IPR028161">
    <property type="entry name" value="Met8-like"/>
</dbReference>
<protein>
    <recommendedName>
        <fullName evidence="2">precorrin-2 dehydrogenase</fullName>
        <ecNumber evidence="2">1.3.1.76</ecNumber>
    </recommendedName>
</protein>
<evidence type="ECO:0000256" key="2">
    <source>
        <dbReference type="ARBA" id="ARBA00012400"/>
    </source>
</evidence>
<feature type="domain" description="Siroheme synthase central" evidence="7">
    <location>
        <begin position="123"/>
        <end position="149"/>
    </location>
</feature>
<keyword evidence="5" id="KW-0627">Porphyrin biosynthesis</keyword>
<dbReference type="AlphaFoldDB" id="A0A9D2KSB4"/>
<reference evidence="8" key="1">
    <citation type="journal article" date="2021" name="PeerJ">
        <title>Extensive microbial diversity within the chicken gut microbiome revealed by metagenomics and culture.</title>
        <authorList>
            <person name="Gilroy R."/>
            <person name="Ravi A."/>
            <person name="Getino M."/>
            <person name="Pursley I."/>
            <person name="Horton D.L."/>
            <person name="Alikhan N.F."/>
            <person name="Baker D."/>
            <person name="Gharbi K."/>
            <person name="Hall N."/>
            <person name="Watson M."/>
            <person name="Adriaenssens E.M."/>
            <person name="Foster-Nyarko E."/>
            <person name="Jarju S."/>
            <person name="Secka A."/>
            <person name="Antonio M."/>
            <person name="Oren A."/>
            <person name="Chaudhuri R.R."/>
            <person name="La Ragione R."/>
            <person name="Hildebrand F."/>
            <person name="Pallen M.J."/>
        </authorList>
    </citation>
    <scope>NUCLEOTIDE SEQUENCE</scope>
    <source>
        <strain evidence="8">5032</strain>
    </source>
</reference>
<evidence type="ECO:0000256" key="6">
    <source>
        <dbReference type="ARBA" id="ARBA00047561"/>
    </source>
</evidence>
<name>A0A9D2KSB4_9BACT</name>
<dbReference type="PANTHER" id="PTHR35330">
    <property type="entry name" value="SIROHEME BIOSYNTHESIS PROTEIN MET8"/>
    <property type="match status" value="1"/>
</dbReference>
<proteinExistence type="predicted"/>
<comment type="caution">
    <text evidence="8">The sequence shown here is derived from an EMBL/GenBank/DDBJ whole genome shotgun (WGS) entry which is preliminary data.</text>
</comment>
<dbReference type="GO" id="GO:0043115">
    <property type="term" value="F:precorrin-2 dehydrogenase activity"/>
    <property type="evidence" value="ECO:0007669"/>
    <property type="project" value="UniProtKB-EC"/>
</dbReference>
<dbReference type="GO" id="GO:0004325">
    <property type="term" value="F:ferrochelatase activity"/>
    <property type="evidence" value="ECO:0007669"/>
    <property type="project" value="InterPro"/>
</dbReference>
<evidence type="ECO:0000256" key="1">
    <source>
        <dbReference type="ARBA" id="ARBA00005010"/>
    </source>
</evidence>
<gene>
    <name evidence="8" type="ORF">H9784_06820</name>
</gene>
<dbReference type="GO" id="GO:0019354">
    <property type="term" value="P:siroheme biosynthetic process"/>
    <property type="evidence" value="ECO:0007669"/>
    <property type="project" value="InterPro"/>
</dbReference>
<reference evidence="8" key="2">
    <citation type="submission" date="2021-04" db="EMBL/GenBank/DDBJ databases">
        <authorList>
            <person name="Gilroy R."/>
        </authorList>
    </citation>
    <scope>NUCLEOTIDE SEQUENCE</scope>
    <source>
        <strain evidence="8">5032</strain>
    </source>
</reference>
<dbReference type="Gene3D" id="3.30.160.110">
    <property type="entry name" value="Siroheme synthase, domain 2"/>
    <property type="match status" value="1"/>
</dbReference>
<dbReference type="NCBIfam" id="TIGR01470">
    <property type="entry name" value="cysG_Nterm"/>
    <property type="match status" value="1"/>
</dbReference>
<organism evidence="8 9">
    <name type="scientific">Candidatus Desulfovibrio intestinavium</name>
    <dbReference type="NCBI Taxonomy" id="2838534"/>
    <lineage>
        <taxon>Bacteria</taxon>
        <taxon>Pseudomonadati</taxon>
        <taxon>Thermodesulfobacteriota</taxon>
        <taxon>Desulfovibrionia</taxon>
        <taxon>Desulfovibrionales</taxon>
        <taxon>Desulfovibrionaceae</taxon>
        <taxon>Desulfovibrio</taxon>
    </lineage>
</organism>
<evidence type="ECO:0000313" key="9">
    <source>
        <dbReference type="Proteomes" id="UP000823821"/>
    </source>
</evidence>
<comment type="pathway">
    <text evidence="1">Porphyrin-containing compound metabolism; siroheme biosynthesis; sirohydrochlorin from precorrin-2: step 1/1.</text>
</comment>
<dbReference type="Proteomes" id="UP000823821">
    <property type="component" value="Unassembled WGS sequence"/>
</dbReference>
<dbReference type="Gene3D" id="3.40.50.720">
    <property type="entry name" value="NAD(P)-binding Rossmann-like Domain"/>
    <property type="match status" value="1"/>
</dbReference>
<dbReference type="EC" id="1.3.1.76" evidence="2"/>
<comment type="catalytic activity">
    <reaction evidence="6">
        <text>precorrin-2 + NAD(+) = sirohydrochlorin + NADH + 2 H(+)</text>
        <dbReference type="Rhea" id="RHEA:15613"/>
        <dbReference type="ChEBI" id="CHEBI:15378"/>
        <dbReference type="ChEBI" id="CHEBI:57540"/>
        <dbReference type="ChEBI" id="CHEBI:57945"/>
        <dbReference type="ChEBI" id="CHEBI:58351"/>
        <dbReference type="ChEBI" id="CHEBI:58827"/>
        <dbReference type="EC" id="1.3.1.76"/>
    </reaction>
</comment>
<dbReference type="InterPro" id="IPR036291">
    <property type="entry name" value="NAD(P)-bd_dom_sf"/>
</dbReference>
<accession>A0A9D2KSB4</accession>
<dbReference type="InterPro" id="IPR006367">
    <property type="entry name" value="Sirohaem_synthase_N"/>
</dbReference>
<dbReference type="EMBL" id="DWZD01000040">
    <property type="protein sequence ID" value="HJA79261.1"/>
    <property type="molecule type" value="Genomic_DNA"/>
</dbReference>
<sequence>MKSDLYPLFLNLRDARCLVAGLGEVGRRKLQSLLDARAGEVLVRDVAAPPPEAEALLAAPQVRFARRPCSPEDVRGCRLVFAATGDRAENARLAALCRAEGILCNCVDAPEAGSFIVPALARQGDLMLALSTGGASPALARRWRRELEDWLSPRVRMARLMGRIRPCVLALSHDSGQNRQLFRTLAESPLQHWLQHGDNAACHAYLAQTLPPELHARIAEFLHDLA</sequence>
<evidence type="ECO:0000313" key="8">
    <source>
        <dbReference type="EMBL" id="HJA79261.1"/>
    </source>
</evidence>
<evidence type="ECO:0000256" key="3">
    <source>
        <dbReference type="ARBA" id="ARBA00023002"/>
    </source>
</evidence>
<evidence type="ECO:0000256" key="5">
    <source>
        <dbReference type="ARBA" id="ARBA00023244"/>
    </source>
</evidence>
<dbReference type="SUPFAM" id="SSF75615">
    <property type="entry name" value="Siroheme synthase middle domains-like"/>
    <property type="match status" value="1"/>
</dbReference>